<dbReference type="SUPFAM" id="SSF53850">
    <property type="entry name" value="Periplasmic binding protein-like II"/>
    <property type="match status" value="1"/>
</dbReference>
<comment type="similarity">
    <text evidence="2">Belongs to the glutamate-gated ion channel (TC 1.A.10.1) family.</text>
</comment>
<evidence type="ECO:0000256" key="7">
    <source>
        <dbReference type="ARBA" id="ARBA00023170"/>
    </source>
</evidence>
<feature type="domain" description="Ionotropic glutamate receptor C-terminal" evidence="11">
    <location>
        <begin position="393"/>
        <end position="712"/>
    </location>
</feature>
<keyword evidence="13" id="KW-1185">Reference proteome</keyword>
<dbReference type="Gene3D" id="1.10.287.70">
    <property type="match status" value="1"/>
</dbReference>
<evidence type="ECO:0000256" key="8">
    <source>
        <dbReference type="ARBA" id="ARBA00023180"/>
    </source>
</evidence>
<dbReference type="PANTHER" id="PTHR42643">
    <property type="entry name" value="IONOTROPIC RECEPTOR 20A-RELATED"/>
    <property type="match status" value="1"/>
</dbReference>
<organism evidence="12 13">
    <name type="scientific">Bemisia tabaci</name>
    <name type="common">Sweetpotato whitefly</name>
    <name type="synonym">Aleurodes tabaci</name>
    <dbReference type="NCBI Taxonomy" id="7038"/>
    <lineage>
        <taxon>Eukaryota</taxon>
        <taxon>Metazoa</taxon>
        <taxon>Ecdysozoa</taxon>
        <taxon>Arthropoda</taxon>
        <taxon>Hexapoda</taxon>
        <taxon>Insecta</taxon>
        <taxon>Pterygota</taxon>
        <taxon>Neoptera</taxon>
        <taxon>Paraneoptera</taxon>
        <taxon>Hemiptera</taxon>
        <taxon>Sternorrhyncha</taxon>
        <taxon>Aleyrodoidea</taxon>
        <taxon>Aleyrodidae</taxon>
        <taxon>Aleyrodinae</taxon>
        <taxon>Bemisia</taxon>
    </lineage>
</organism>
<dbReference type="AlphaFoldDB" id="A0A9P0AHY0"/>
<protein>
    <recommendedName>
        <fullName evidence="11">Ionotropic glutamate receptor C-terminal domain-containing protein</fullName>
    </recommendedName>
</protein>
<keyword evidence="3" id="KW-1003">Cell membrane</keyword>
<dbReference type="InterPro" id="IPR052192">
    <property type="entry name" value="Insect_Ionotropic_Sensory_Rcpt"/>
</dbReference>
<keyword evidence="6 9" id="KW-0472">Membrane</keyword>
<dbReference type="PANTHER" id="PTHR42643:SF38">
    <property type="entry name" value="IONOTROPIC RECEPTOR 100A"/>
    <property type="match status" value="1"/>
</dbReference>
<evidence type="ECO:0000256" key="9">
    <source>
        <dbReference type="SAM" id="Phobius"/>
    </source>
</evidence>
<feature type="signal peptide" evidence="10">
    <location>
        <begin position="1"/>
        <end position="26"/>
    </location>
</feature>
<keyword evidence="4 9" id="KW-0812">Transmembrane</keyword>
<dbReference type="EMBL" id="OU963868">
    <property type="protein sequence ID" value="CAH0393463.1"/>
    <property type="molecule type" value="Genomic_DNA"/>
</dbReference>
<keyword evidence="7" id="KW-0675">Receptor</keyword>
<evidence type="ECO:0000313" key="12">
    <source>
        <dbReference type="EMBL" id="CAH0393463.1"/>
    </source>
</evidence>
<keyword evidence="5 9" id="KW-1133">Transmembrane helix</keyword>
<evidence type="ECO:0000256" key="3">
    <source>
        <dbReference type="ARBA" id="ARBA00022475"/>
    </source>
</evidence>
<comment type="subcellular location">
    <subcellularLocation>
        <location evidence="1">Cell membrane</location>
        <topology evidence="1">Multi-pass membrane protein</topology>
    </subcellularLocation>
</comment>
<evidence type="ECO:0000256" key="10">
    <source>
        <dbReference type="SAM" id="SignalP"/>
    </source>
</evidence>
<feature type="transmembrane region" description="Helical" evidence="9">
    <location>
        <begin position="385"/>
        <end position="411"/>
    </location>
</feature>
<dbReference type="GO" id="GO:0015276">
    <property type="term" value="F:ligand-gated monoatomic ion channel activity"/>
    <property type="evidence" value="ECO:0007669"/>
    <property type="project" value="InterPro"/>
</dbReference>
<dbReference type="GO" id="GO:0005886">
    <property type="term" value="C:plasma membrane"/>
    <property type="evidence" value="ECO:0007669"/>
    <property type="project" value="UniProtKB-SubCell"/>
</dbReference>
<evidence type="ECO:0000256" key="1">
    <source>
        <dbReference type="ARBA" id="ARBA00004651"/>
    </source>
</evidence>
<reference evidence="12" key="1">
    <citation type="submission" date="2021-12" db="EMBL/GenBank/DDBJ databases">
        <authorList>
            <person name="King R."/>
        </authorList>
    </citation>
    <scope>NUCLEOTIDE SEQUENCE</scope>
</reference>
<gene>
    <name evidence="12" type="ORF">BEMITA_LOCUS11864</name>
</gene>
<dbReference type="Proteomes" id="UP001152759">
    <property type="component" value="Chromosome 7"/>
</dbReference>
<evidence type="ECO:0000256" key="6">
    <source>
        <dbReference type="ARBA" id="ARBA00023136"/>
    </source>
</evidence>
<dbReference type="GO" id="GO:0050906">
    <property type="term" value="P:detection of stimulus involved in sensory perception"/>
    <property type="evidence" value="ECO:0007669"/>
    <property type="project" value="UniProtKB-ARBA"/>
</dbReference>
<dbReference type="InterPro" id="IPR001320">
    <property type="entry name" value="Iontro_rcpt_C"/>
</dbReference>
<feature type="chain" id="PRO_5040353505" description="Ionotropic glutamate receptor C-terminal domain-containing protein" evidence="10">
    <location>
        <begin position="27"/>
        <end position="752"/>
    </location>
</feature>
<accession>A0A9P0AHY0</accession>
<evidence type="ECO:0000259" key="11">
    <source>
        <dbReference type="Pfam" id="PF00060"/>
    </source>
</evidence>
<evidence type="ECO:0000313" key="13">
    <source>
        <dbReference type="Proteomes" id="UP001152759"/>
    </source>
</evidence>
<evidence type="ECO:0000256" key="2">
    <source>
        <dbReference type="ARBA" id="ARBA00008685"/>
    </source>
</evidence>
<evidence type="ECO:0000256" key="5">
    <source>
        <dbReference type="ARBA" id="ARBA00022989"/>
    </source>
</evidence>
<feature type="transmembrane region" description="Helical" evidence="9">
    <location>
        <begin position="464"/>
        <end position="480"/>
    </location>
</feature>
<dbReference type="Pfam" id="PF00060">
    <property type="entry name" value="Lig_chan"/>
    <property type="match status" value="1"/>
</dbReference>
<name>A0A9P0AHY0_BEMTA</name>
<evidence type="ECO:0000256" key="4">
    <source>
        <dbReference type="ARBA" id="ARBA00022692"/>
    </source>
</evidence>
<keyword evidence="8" id="KW-0325">Glycoprotein</keyword>
<proteinExistence type="inferred from homology"/>
<keyword evidence="10" id="KW-0732">Signal</keyword>
<sequence>MHQSSTLCSFISVSIILISLTSRALYLPDDRAEEHLVSSAIKICKMTIKLSGKGLFYVVSTRLDFPVQNVIQNLHENMIETVIITHHSRLKHSIHGSVTKNIFIFLNDLDEILSFILDSSMTFDETVDLAPRKLKKLNHYCIQHDLFDFGFTAVNRTCDFSLRINRAELEGAIHLADSVVEHTKGLFANSVWNSVNYITFFLPTIKEERNTSVSVSLRLEFLFKFFWRFFKGLKTVVCLEKICYKYDPFIDLISQVDIINENYFTFVPDLRGKVLSIGYVSKEDVFKSGMALNPASYAIISHAAEDVEKKLQCEIILYGRFKGALKNNESMDYFQNAQSNDFDMLVFDGSISPYEDFSMFDFSAAIHSFSYCFATPRSSFVPQSFLLFICFSPQTWVVIILTILSLYVSFYAFHRSQLMLFDGLYSEIEQRAFANTPVSFYLYSFLVVGSPSRLLLGRVTTGKMLFLIVSLFVLVIITVYQSEMTNLLSKEVRYPEIDTLEDLKDSDLTIQTPDLEASLELLHDYPFYDAIKTKLSEGSYYYREVLYDYVQEQMENVTDIYELIAQNTSHANLYPLIRRFNDLRYNFQSVVTLNAVELGISDLYYKIEGNIKLGDPLLPNNFAEFHVVKECMLTYPLALQVQKNSYLSDFLIEEIRSYVEKGLVLKFLENTCYYPEIKCAYSIKHVTEDDASPVFAFTIENVQPAFVCLITGWILSGVVFAVELMVDILNEIGNPRFARWAEKLVRPSSLWV</sequence>